<feature type="chain" id="PRO_5045926811" description="VCBS repeat-containing protein" evidence="1">
    <location>
        <begin position="26"/>
        <end position="292"/>
    </location>
</feature>
<name>A0ABV7KXZ3_9PROT</name>
<protein>
    <recommendedName>
        <fullName evidence="4">VCBS repeat-containing protein</fullName>
    </recommendedName>
</protein>
<dbReference type="RefSeq" id="WP_379899155.1">
    <property type="nucleotide sequence ID" value="NZ_JBHRTR010000019.1"/>
</dbReference>
<accession>A0ABV7KXZ3</accession>
<keyword evidence="1" id="KW-0732">Signal</keyword>
<evidence type="ECO:0008006" key="4">
    <source>
        <dbReference type="Google" id="ProtNLM"/>
    </source>
</evidence>
<dbReference type="Proteomes" id="UP001595528">
    <property type="component" value="Unassembled WGS sequence"/>
</dbReference>
<comment type="caution">
    <text evidence="2">The sequence shown here is derived from an EMBL/GenBank/DDBJ whole genome shotgun (WGS) entry which is preliminary data.</text>
</comment>
<proteinExistence type="predicted"/>
<keyword evidence="3" id="KW-1185">Reference proteome</keyword>
<evidence type="ECO:0000313" key="3">
    <source>
        <dbReference type="Proteomes" id="UP001595528"/>
    </source>
</evidence>
<gene>
    <name evidence="2" type="ORF">ACFOGJ_07130</name>
</gene>
<feature type="signal peptide" evidence="1">
    <location>
        <begin position="1"/>
        <end position="25"/>
    </location>
</feature>
<organism evidence="2 3">
    <name type="scientific">Marinibaculum pumilum</name>
    <dbReference type="NCBI Taxonomy" id="1766165"/>
    <lineage>
        <taxon>Bacteria</taxon>
        <taxon>Pseudomonadati</taxon>
        <taxon>Pseudomonadota</taxon>
        <taxon>Alphaproteobacteria</taxon>
        <taxon>Rhodospirillales</taxon>
        <taxon>Rhodospirillaceae</taxon>
        <taxon>Marinibaculum</taxon>
    </lineage>
</organism>
<dbReference type="EMBL" id="JBHRTR010000019">
    <property type="protein sequence ID" value="MFC3226994.1"/>
    <property type="molecule type" value="Genomic_DNA"/>
</dbReference>
<sequence>MTARFLFPLLLSILAAAPAAGEAPACPGLAPVGQVAAHGGDRAWLADPRDSYRHGVFGEPAEPGVLVLQGPAAQARGMDCLVAVLPEDRVFEDREVRFWDADGDGTAELAVVETDLEGGARLALYGTADGELRRLAQGPALGFHRWLSPVGPVPWGRGGAPLLAVVTTPHIGGVLRLYRYTPGSADLTEAAQLPGWSTHRFGSALPNTALVDAVPGGTNWIVAPDQARRRIARLRWQDGAWSIEEVGETEAQVSGAIAVAPDGCAYRVPTDTGIVQFPRPGAPGGCPQDKSR</sequence>
<evidence type="ECO:0000313" key="2">
    <source>
        <dbReference type="EMBL" id="MFC3226994.1"/>
    </source>
</evidence>
<evidence type="ECO:0000256" key="1">
    <source>
        <dbReference type="SAM" id="SignalP"/>
    </source>
</evidence>
<reference evidence="3" key="1">
    <citation type="journal article" date="2019" name="Int. J. Syst. Evol. Microbiol.">
        <title>The Global Catalogue of Microorganisms (GCM) 10K type strain sequencing project: providing services to taxonomists for standard genome sequencing and annotation.</title>
        <authorList>
            <consortium name="The Broad Institute Genomics Platform"/>
            <consortium name="The Broad Institute Genome Sequencing Center for Infectious Disease"/>
            <person name="Wu L."/>
            <person name="Ma J."/>
        </authorList>
    </citation>
    <scope>NUCLEOTIDE SEQUENCE [LARGE SCALE GENOMIC DNA]</scope>
    <source>
        <strain evidence="3">KCTC 42964</strain>
    </source>
</reference>